<accession>A0A0F9BLY3</accession>
<protein>
    <submittedName>
        <fullName evidence="1">Uncharacterized protein</fullName>
    </submittedName>
</protein>
<dbReference type="AlphaFoldDB" id="A0A0F9BLY3"/>
<dbReference type="EMBL" id="LAZR01037186">
    <property type="protein sequence ID" value="KKL22859.1"/>
    <property type="molecule type" value="Genomic_DNA"/>
</dbReference>
<comment type="caution">
    <text evidence="1">The sequence shown here is derived from an EMBL/GenBank/DDBJ whole genome shotgun (WGS) entry which is preliminary data.</text>
</comment>
<reference evidence="1" key="1">
    <citation type="journal article" date="2015" name="Nature">
        <title>Complex archaea that bridge the gap between prokaryotes and eukaryotes.</title>
        <authorList>
            <person name="Spang A."/>
            <person name="Saw J.H."/>
            <person name="Jorgensen S.L."/>
            <person name="Zaremba-Niedzwiedzka K."/>
            <person name="Martijn J."/>
            <person name="Lind A.E."/>
            <person name="van Eijk R."/>
            <person name="Schleper C."/>
            <person name="Guy L."/>
            <person name="Ettema T.J."/>
        </authorList>
    </citation>
    <scope>NUCLEOTIDE SEQUENCE</scope>
</reference>
<sequence>MPTEMVKLRGDIRNKADLAKHLCDLAGLLETEVPAVATMLFAVSGAIFGGEEDDLAKWVGFYVKKAIETQDSKTLEGK</sequence>
<gene>
    <name evidence="1" type="ORF">LCGC14_2431220</name>
</gene>
<name>A0A0F9BLY3_9ZZZZ</name>
<evidence type="ECO:0000313" key="1">
    <source>
        <dbReference type="EMBL" id="KKL22859.1"/>
    </source>
</evidence>
<proteinExistence type="predicted"/>
<organism evidence="1">
    <name type="scientific">marine sediment metagenome</name>
    <dbReference type="NCBI Taxonomy" id="412755"/>
    <lineage>
        <taxon>unclassified sequences</taxon>
        <taxon>metagenomes</taxon>
        <taxon>ecological metagenomes</taxon>
    </lineage>
</organism>